<dbReference type="Ensembl" id="ENSMLUT00000013207.2">
    <property type="protein sequence ID" value="ENSMLUP00000012015.2"/>
    <property type="gene ID" value="ENSMLUG00000013203.2"/>
</dbReference>
<dbReference type="InterPro" id="IPR033121">
    <property type="entry name" value="PEPTIDASE_A1"/>
</dbReference>
<dbReference type="eggNOG" id="KOG1339">
    <property type="taxonomic scope" value="Eukaryota"/>
</dbReference>
<dbReference type="HOGENOM" id="CLU_013253_6_2_1"/>
<dbReference type="EMBL" id="AAPE02063201">
    <property type="status" value="NOT_ANNOTATED_CDS"/>
    <property type="molecule type" value="Genomic_DNA"/>
</dbReference>
<organism evidence="4 5">
    <name type="scientific">Myotis lucifugus</name>
    <name type="common">Little brown bat</name>
    <dbReference type="NCBI Taxonomy" id="59463"/>
    <lineage>
        <taxon>Eukaryota</taxon>
        <taxon>Metazoa</taxon>
        <taxon>Chordata</taxon>
        <taxon>Craniata</taxon>
        <taxon>Vertebrata</taxon>
        <taxon>Euteleostomi</taxon>
        <taxon>Mammalia</taxon>
        <taxon>Eutheria</taxon>
        <taxon>Laurasiatheria</taxon>
        <taxon>Chiroptera</taxon>
        <taxon>Yangochiroptera</taxon>
        <taxon>Vespertilionidae</taxon>
        <taxon>Myotis</taxon>
    </lineage>
</organism>
<name>G1PM97_MYOLU</name>
<dbReference type="STRING" id="59463.ENSMLUP00000012015"/>
<dbReference type="GO" id="GO:0006508">
    <property type="term" value="P:proteolysis"/>
    <property type="evidence" value="ECO:0007669"/>
    <property type="project" value="InterPro"/>
</dbReference>
<reference evidence="4 5" key="1">
    <citation type="journal article" date="2011" name="Nature">
        <title>A high-resolution map of human evolutionary constraint using 29 mammals.</title>
        <authorList>
            <person name="Lindblad-Toh K."/>
            <person name="Garber M."/>
            <person name="Zuk O."/>
            <person name="Lin M.F."/>
            <person name="Parker B.J."/>
            <person name="Washietl S."/>
            <person name="Kheradpour P."/>
            <person name="Ernst J."/>
            <person name="Jordan G."/>
            <person name="Mauceli E."/>
            <person name="Ward L.D."/>
            <person name="Lowe C.B."/>
            <person name="Holloway A.K."/>
            <person name="Clamp M."/>
            <person name="Gnerre S."/>
            <person name="Alfoldi J."/>
            <person name="Beal K."/>
            <person name="Chang J."/>
            <person name="Clawson H."/>
            <person name="Cuff J."/>
            <person name="Di Palma F."/>
            <person name="Fitzgerald S."/>
            <person name="Flicek P."/>
            <person name="Guttman M."/>
            <person name="Hubisz M.J."/>
            <person name="Jaffe D.B."/>
            <person name="Jungreis I."/>
            <person name="Kent W.J."/>
            <person name="Kostka D."/>
            <person name="Lara M."/>
            <person name="Martins A.L."/>
            <person name="Massingham T."/>
            <person name="Moltke I."/>
            <person name="Raney B.J."/>
            <person name="Rasmussen M.D."/>
            <person name="Robinson J."/>
            <person name="Stark A."/>
            <person name="Vilella A.J."/>
            <person name="Wen J."/>
            <person name="Xie X."/>
            <person name="Zody M.C."/>
            <person name="Baldwin J."/>
            <person name="Bloom T."/>
            <person name="Chin C.W."/>
            <person name="Heiman D."/>
            <person name="Nicol R."/>
            <person name="Nusbaum C."/>
            <person name="Young S."/>
            <person name="Wilkinson J."/>
            <person name="Worley K.C."/>
            <person name="Kovar C.L."/>
            <person name="Muzny D.M."/>
            <person name="Gibbs R.A."/>
            <person name="Cree A."/>
            <person name="Dihn H.H."/>
            <person name="Fowler G."/>
            <person name="Jhangiani S."/>
            <person name="Joshi V."/>
            <person name="Lee S."/>
            <person name="Lewis L.R."/>
            <person name="Nazareth L.V."/>
            <person name="Okwuonu G."/>
            <person name="Santibanez J."/>
            <person name="Warren W.C."/>
            <person name="Mardis E.R."/>
            <person name="Weinstock G.M."/>
            <person name="Wilson R.K."/>
            <person name="Delehaunty K."/>
            <person name="Dooling D."/>
            <person name="Fronik C."/>
            <person name="Fulton L."/>
            <person name="Fulton B."/>
            <person name="Graves T."/>
            <person name="Minx P."/>
            <person name="Sodergren E."/>
            <person name="Birney E."/>
            <person name="Margulies E.H."/>
            <person name="Herrero J."/>
            <person name="Green E.D."/>
            <person name="Haussler D."/>
            <person name="Siepel A."/>
            <person name="Goldman N."/>
            <person name="Pollard K.S."/>
            <person name="Pedersen J.S."/>
            <person name="Lander E.S."/>
            <person name="Kellis M."/>
        </authorList>
    </citation>
    <scope>NUCLEOTIDE SEQUENCE [LARGE SCALE GENOMIC DNA]</scope>
</reference>
<evidence type="ECO:0000313" key="5">
    <source>
        <dbReference type="Proteomes" id="UP000001074"/>
    </source>
</evidence>
<sequence>MVVACPGGCQAIMDTGTSLLIGPPDPILNILKSINAQTTSTGEYIVSCDDVQSLPDIVFTINGVAYPVPASAYIRRGQTDICYSNLYIDTSGSFRPWVLGDVFLRLYFTVFDRANNRI</sequence>
<dbReference type="InterPro" id="IPR001461">
    <property type="entry name" value="Aspartic_peptidase_A1"/>
</dbReference>
<dbReference type="PRINTS" id="PR00792">
    <property type="entry name" value="PEPSIN"/>
</dbReference>
<protein>
    <recommendedName>
        <fullName evidence="3">Peptidase A1 domain-containing protein</fullName>
    </recommendedName>
</protein>
<keyword evidence="2" id="KW-1015">Disulfide bond</keyword>
<dbReference type="Gene3D" id="2.40.70.10">
    <property type="entry name" value="Acid Proteases"/>
    <property type="match status" value="1"/>
</dbReference>
<dbReference type="InterPro" id="IPR021109">
    <property type="entry name" value="Peptidase_aspartic_dom_sf"/>
</dbReference>
<dbReference type="GeneTree" id="ENSGT00940000153747"/>
<dbReference type="PROSITE" id="PS51767">
    <property type="entry name" value="PEPTIDASE_A1"/>
    <property type="match status" value="1"/>
</dbReference>
<reference evidence="4" key="2">
    <citation type="submission" date="2025-08" db="UniProtKB">
        <authorList>
            <consortium name="Ensembl"/>
        </authorList>
    </citation>
    <scope>IDENTIFICATION</scope>
</reference>
<dbReference type="PANTHER" id="PTHR47966:SF49">
    <property type="entry name" value="PEPSIN A-5"/>
    <property type="match status" value="1"/>
</dbReference>
<dbReference type="InParanoid" id="G1PM97"/>
<feature type="domain" description="Peptidase A1" evidence="3">
    <location>
        <begin position="1"/>
        <end position="118"/>
    </location>
</feature>
<keyword evidence="5" id="KW-1185">Reference proteome</keyword>
<proteinExistence type="inferred from homology"/>
<evidence type="ECO:0000256" key="1">
    <source>
        <dbReference type="ARBA" id="ARBA00007447"/>
    </source>
</evidence>
<reference evidence="4" key="3">
    <citation type="submission" date="2025-09" db="UniProtKB">
        <authorList>
            <consortium name="Ensembl"/>
        </authorList>
    </citation>
    <scope>IDENTIFICATION</scope>
</reference>
<feature type="disulfide bond" evidence="2">
    <location>
        <begin position="48"/>
        <end position="82"/>
    </location>
</feature>
<dbReference type="Pfam" id="PF00026">
    <property type="entry name" value="Asp"/>
    <property type="match status" value="1"/>
</dbReference>
<comment type="similarity">
    <text evidence="1">Belongs to the peptidase A1 family.</text>
</comment>
<dbReference type="GO" id="GO:0004190">
    <property type="term" value="F:aspartic-type endopeptidase activity"/>
    <property type="evidence" value="ECO:0007669"/>
    <property type="project" value="InterPro"/>
</dbReference>
<evidence type="ECO:0000313" key="4">
    <source>
        <dbReference type="Ensembl" id="ENSMLUP00000012015.2"/>
    </source>
</evidence>
<dbReference type="SUPFAM" id="SSF50630">
    <property type="entry name" value="Acid proteases"/>
    <property type="match status" value="1"/>
</dbReference>
<dbReference type="Proteomes" id="UP000001074">
    <property type="component" value="Unassembled WGS sequence"/>
</dbReference>
<evidence type="ECO:0000259" key="3">
    <source>
        <dbReference type="PROSITE" id="PS51767"/>
    </source>
</evidence>
<accession>G1PM97</accession>
<dbReference type="AlphaFoldDB" id="G1PM97"/>
<dbReference type="PANTHER" id="PTHR47966">
    <property type="entry name" value="BETA-SITE APP-CLEAVING ENZYME, ISOFORM A-RELATED"/>
    <property type="match status" value="1"/>
</dbReference>
<dbReference type="OMA" id="TICAKHI"/>
<evidence type="ECO:0000256" key="2">
    <source>
        <dbReference type="PIRSR" id="PIRSR601461-2"/>
    </source>
</evidence>
<dbReference type="FunCoup" id="G1PM97">
    <property type="interactions" value="42"/>
</dbReference>